<sequence length="78" mass="8641">MRRAPLTPRAEALAYRIWGYAKPRAWDVSIGDLAQALDVDRRRIGIVCARKGWTTRLRASPPAPGAGASFEDLHDLLV</sequence>
<dbReference type="EMBL" id="AWWI01000037">
    <property type="protein sequence ID" value="PIL21456.1"/>
    <property type="molecule type" value="Genomic_DNA"/>
</dbReference>
<evidence type="ECO:0000313" key="1">
    <source>
        <dbReference type="EMBL" id="PIL21456.1"/>
    </source>
</evidence>
<dbReference type="Proteomes" id="UP000231259">
    <property type="component" value="Unassembled WGS sequence"/>
</dbReference>
<name>A0A2G8RIN3_9RHOB</name>
<dbReference type="RefSeq" id="WP_099909761.1">
    <property type="nucleotide sequence ID" value="NZ_AWWI01000037.1"/>
</dbReference>
<gene>
    <name evidence="1" type="ORF">P775_04235</name>
</gene>
<comment type="caution">
    <text evidence="1">The sequence shown here is derived from an EMBL/GenBank/DDBJ whole genome shotgun (WGS) entry which is preliminary data.</text>
</comment>
<dbReference type="OrthoDB" id="7873485at2"/>
<evidence type="ECO:0000313" key="2">
    <source>
        <dbReference type="Proteomes" id="UP000231259"/>
    </source>
</evidence>
<protein>
    <submittedName>
        <fullName evidence="1">Uncharacterized protein</fullName>
    </submittedName>
</protein>
<reference evidence="1 2" key="1">
    <citation type="submission" date="2013-09" db="EMBL/GenBank/DDBJ databases">
        <title>Genome sequencing of Phaeobacter antarcticus sp. nov. SM1211.</title>
        <authorList>
            <person name="Zhang X.-Y."/>
            <person name="Liu C."/>
            <person name="Chen X.-L."/>
            <person name="Xie B.-B."/>
            <person name="Qin Q.-L."/>
            <person name="Rong J.-C."/>
            <person name="Zhang Y.-Z."/>
        </authorList>
    </citation>
    <scope>NUCLEOTIDE SEQUENCE [LARGE SCALE GENOMIC DNA]</scope>
    <source>
        <strain evidence="1 2">SM1211</strain>
    </source>
</reference>
<accession>A0A2G8RIN3</accession>
<proteinExistence type="predicted"/>
<dbReference type="AlphaFoldDB" id="A0A2G8RIN3"/>
<organism evidence="1 2">
    <name type="scientific">Puniceibacterium antarcticum</name>
    <dbReference type="NCBI Taxonomy" id="1206336"/>
    <lineage>
        <taxon>Bacteria</taxon>
        <taxon>Pseudomonadati</taxon>
        <taxon>Pseudomonadota</taxon>
        <taxon>Alphaproteobacteria</taxon>
        <taxon>Rhodobacterales</taxon>
        <taxon>Paracoccaceae</taxon>
        <taxon>Puniceibacterium</taxon>
    </lineage>
</organism>
<keyword evidence="2" id="KW-1185">Reference proteome</keyword>